<dbReference type="SUPFAM" id="SSF57716">
    <property type="entry name" value="Glucocorticoid receptor-like (DNA-binding domain)"/>
    <property type="match status" value="1"/>
</dbReference>
<dbReference type="InterPro" id="IPR000536">
    <property type="entry name" value="Nucl_hrmn_rcpt_lig-bd"/>
</dbReference>
<feature type="domain" description="Nuclear receptor" evidence="10">
    <location>
        <begin position="1"/>
        <end position="77"/>
    </location>
</feature>
<name>A0AAV5VK34_9BILA</name>
<keyword evidence="6" id="KW-0804">Transcription</keyword>
<dbReference type="GO" id="GO:0005634">
    <property type="term" value="C:nucleus"/>
    <property type="evidence" value="ECO:0007669"/>
    <property type="project" value="TreeGrafter"/>
</dbReference>
<feature type="non-terminal residue" evidence="11">
    <location>
        <position position="1"/>
    </location>
</feature>
<dbReference type="InterPro" id="IPR035500">
    <property type="entry name" value="NHR-like_dom_sf"/>
</dbReference>
<feature type="non-terminal residue" evidence="11">
    <location>
        <position position="417"/>
    </location>
</feature>
<dbReference type="Pfam" id="PF00104">
    <property type="entry name" value="Hormone_recep"/>
    <property type="match status" value="1"/>
</dbReference>
<dbReference type="SMART" id="SM00399">
    <property type="entry name" value="ZnF_C4"/>
    <property type="match status" value="1"/>
</dbReference>
<gene>
    <name evidence="11" type="ORF">PFISCL1PPCAC_9597</name>
</gene>
<keyword evidence="1" id="KW-0479">Metal-binding</keyword>
<keyword evidence="12" id="KW-1185">Reference proteome</keyword>
<evidence type="ECO:0000256" key="2">
    <source>
        <dbReference type="ARBA" id="ARBA00022771"/>
    </source>
</evidence>
<reference evidence="11" key="1">
    <citation type="submission" date="2023-10" db="EMBL/GenBank/DDBJ databases">
        <title>Genome assembly of Pristionchus species.</title>
        <authorList>
            <person name="Yoshida K."/>
            <person name="Sommer R.J."/>
        </authorList>
    </citation>
    <scope>NUCLEOTIDE SEQUENCE</scope>
    <source>
        <strain evidence="11">RS5133</strain>
    </source>
</reference>
<keyword evidence="2" id="KW-0863">Zinc-finger</keyword>
<keyword evidence="3" id="KW-0862">Zinc</keyword>
<keyword evidence="4" id="KW-0805">Transcription regulation</keyword>
<dbReference type="Gene3D" id="1.10.565.10">
    <property type="entry name" value="Retinoid X Receptor"/>
    <property type="match status" value="1"/>
</dbReference>
<evidence type="ECO:0000313" key="12">
    <source>
        <dbReference type="Proteomes" id="UP001432322"/>
    </source>
</evidence>
<dbReference type="GO" id="GO:0003700">
    <property type="term" value="F:DNA-binding transcription factor activity"/>
    <property type="evidence" value="ECO:0007669"/>
    <property type="project" value="InterPro"/>
</dbReference>
<dbReference type="GO" id="GO:0043565">
    <property type="term" value="F:sequence-specific DNA binding"/>
    <property type="evidence" value="ECO:0007669"/>
    <property type="project" value="InterPro"/>
</dbReference>
<evidence type="ECO:0000256" key="4">
    <source>
        <dbReference type="ARBA" id="ARBA00023015"/>
    </source>
</evidence>
<evidence type="ECO:0000256" key="5">
    <source>
        <dbReference type="ARBA" id="ARBA00023125"/>
    </source>
</evidence>
<keyword evidence="5" id="KW-0238">DNA-binding</keyword>
<dbReference type="PROSITE" id="PS51030">
    <property type="entry name" value="NUCLEAR_REC_DBD_2"/>
    <property type="match status" value="1"/>
</dbReference>
<organism evidence="11 12">
    <name type="scientific">Pristionchus fissidentatus</name>
    <dbReference type="NCBI Taxonomy" id="1538716"/>
    <lineage>
        <taxon>Eukaryota</taxon>
        <taxon>Metazoa</taxon>
        <taxon>Ecdysozoa</taxon>
        <taxon>Nematoda</taxon>
        <taxon>Chromadorea</taxon>
        <taxon>Rhabditida</taxon>
        <taxon>Rhabditina</taxon>
        <taxon>Diplogasteromorpha</taxon>
        <taxon>Diplogasteroidea</taxon>
        <taxon>Neodiplogasteridae</taxon>
        <taxon>Pristionchus</taxon>
    </lineage>
</organism>
<keyword evidence="7" id="KW-0675">Receptor</keyword>
<accession>A0AAV5VK34</accession>
<evidence type="ECO:0000313" key="11">
    <source>
        <dbReference type="EMBL" id="GMT18300.1"/>
    </source>
</evidence>
<dbReference type="Proteomes" id="UP001432322">
    <property type="component" value="Unassembled WGS sequence"/>
</dbReference>
<proteinExistence type="predicted"/>
<dbReference type="AlphaFoldDB" id="A0AAV5VK34"/>
<evidence type="ECO:0000259" key="10">
    <source>
        <dbReference type="PROSITE" id="PS51030"/>
    </source>
</evidence>
<dbReference type="PANTHER" id="PTHR46011">
    <property type="entry name" value="NUCLEAR HORMONE RECEPTOR FAMILY MEMBER NHR-86-RELATED"/>
    <property type="match status" value="1"/>
</dbReference>
<evidence type="ECO:0000256" key="3">
    <source>
        <dbReference type="ARBA" id="ARBA00022833"/>
    </source>
</evidence>
<evidence type="ECO:0000256" key="6">
    <source>
        <dbReference type="ARBA" id="ARBA00023163"/>
    </source>
</evidence>
<dbReference type="SMART" id="SM00430">
    <property type="entry name" value="HOLI"/>
    <property type="match status" value="1"/>
</dbReference>
<dbReference type="PANTHER" id="PTHR46011:SF6">
    <property type="entry name" value="HIGH ZINC ACTIVATED NUCLEAR RECEPTOR PROTEIN"/>
    <property type="match status" value="1"/>
</dbReference>
<dbReference type="GO" id="GO:0008270">
    <property type="term" value="F:zinc ion binding"/>
    <property type="evidence" value="ECO:0007669"/>
    <property type="project" value="UniProtKB-KW"/>
</dbReference>
<dbReference type="EMBL" id="BTSY01000003">
    <property type="protein sequence ID" value="GMT18300.1"/>
    <property type="molecule type" value="Genomic_DNA"/>
</dbReference>
<comment type="caution">
    <text evidence="11">The sequence shown here is derived from an EMBL/GenBank/DDBJ whole genome shotgun (WGS) entry which is preliminary data.</text>
</comment>
<evidence type="ECO:0000256" key="7">
    <source>
        <dbReference type="ARBA" id="ARBA00023170"/>
    </source>
</evidence>
<evidence type="ECO:0000256" key="1">
    <source>
        <dbReference type="ARBA" id="ARBA00022723"/>
    </source>
</evidence>
<dbReference type="Gene3D" id="3.30.50.10">
    <property type="entry name" value="Erythroid Transcription Factor GATA-1, subunit A"/>
    <property type="match status" value="1"/>
</dbReference>
<evidence type="ECO:0000256" key="9">
    <source>
        <dbReference type="SAM" id="MobiDB-lite"/>
    </source>
</evidence>
<dbReference type="InterPro" id="IPR013088">
    <property type="entry name" value="Znf_NHR/GATA"/>
</dbReference>
<dbReference type="InterPro" id="IPR001628">
    <property type="entry name" value="Znf_hrmn_rcpt"/>
</dbReference>
<dbReference type="SUPFAM" id="SSF48508">
    <property type="entry name" value="Nuclear receptor ligand-binding domain"/>
    <property type="match status" value="1"/>
</dbReference>
<evidence type="ECO:0000256" key="8">
    <source>
        <dbReference type="ARBA" id="ARBA00023242"/>
    </source>
</evidence>
<protein>
    <recommendedName>
        <fullName evidence="10">Nuclear receptor domain-containing protein</fullName>
    </recommendedName>
</protein>
<feature type="region of interest" description="Disordered" evidence="9">
    <location>
        <begin position="72"/>
        <end position="128"/>
    </location>
</feature>
<sequence length="417" mass="47954">LICTEPIVHAHLGVNSCRACAVFYRRARNVPRKKLKCKSGTRDCIEQNPRTTCRACRHARFQEVLAKAGQAAKQVDESDEQEVSSPESVHLPESVDTATPAVDSTIQSKEKEEKEEEEEEEQKATTSQPQFLNHETFFTFCESSKSDTPLLDMIKRGYSLMCLIRKSGELGTYIANPGDVIIRKGIMDYTPGNYSNQMPNNRIFAGAMTEFANFAFADFRKLDDESKKFFIEKGRYVMAPIDVTYRITKNFPGDNVIRLPGYTTYVRMTELEKFFDNCPDDVDKEGIIAAVRKTIARGHEVNRRNYVRISPTDTEFVALLGLALWNDEITIFNDKLLKIATRNRRAIMKELHVYYTKKGKRDYAERLGNIFCLLVNYQNNSMKNREDFQLCKLMNLFKGFHEREKSRANSEEADKDK</sequence>
<dbReference type="Pfam" id="PF00105">
    <property type="entry name" value="zf-C4"/>
    <property type="match status" value="1"/>
</dbReference>
<keyword evidence="8" id="KW-0539">Nucleus</keyword>